<keyword evidence="3" id="KW-1185">Reference proteome</keyword>
<name>A0ABQ2Z0D5_9ACTN</name>
<accession>A0ABQ2Z0D5</accession>
<comment type="caution">
    <text evidence="2">The sequence shown here is derived from an EMBL/GenBank/DDBJ whole genome shotgun (WGS) entry which is preliminary data.</text>
</comment>
<evidence type="ECO:0000256" key="1">
    <source>
        <dbReference type="SAM" id="MobiDB-lite"/>
    </source>
</evidence>
<evidence type="ECO:0000313" key="2">
    <source>
        <dbReference type="EMBL" id="GGY01089.1"/>
    </source>
</evidence>
<proteinExistence type="predicted"/>
<sequence>MSAGPDVVFDEDSLAGLTGLLPRAPGRATDKFRILSATTPPFLTDPHHVVEITNREPVQMTRPSGEPSATTHGHQHGRISREADHG</sequence>
<protein>
    <submittedName>
        <fullName evidence="2">Uncharacterized protein</fullName>
    </submittedName>
</protein>
<dbReference type="Proteomes" id="UP000659223">
    <property type="component" value="Unassembled WGS sequence"/>
</dbReference>
<reference evidence="3" key="1">
    <citation type="journal article" date="2019" name="Int. J. Syst. Evol. Microbiol.">
        <title>The Global Catalogue of Microorganisms (GCM) 10K type strain sequencing project: providing services to taxonomists for standard genome sequencing and annotation.</title>
        <authorList>
            <consortium name="The Broad Institute Genomics Platform"/>
            <consortium name="The Broad Institute Genome Sequencing Center for Infectious Disease"/>
            <person name="Wu L."/>
            <person name="Ma J."/>
        </authorList>
    </citation>
    <scope>NUCLEOTIDE SEQUENCE [LARGE SCALE GENOMIC DNA]</scope>
    <source>
        <strain evidence="3">JCM 4586</strain>
    </source>
</reference>
<feature type="region of interest" description="Disordered" evidence="1">
    <location>
        <begin position="56"/>
        <end position="86"/>
    </location>
</feature>
<evidence type="ECO:0000313" key="3">
    <source>
        <dbReference type="Proteomes" id="UP000659223"/>
    </source>
</evidence>
<organism evidence="2 3">
    <name type="scientific">Streptomyces hiroshimensis</name>
    <dbReference type="NCBI Taxonomy" id="66424"/>
    <lineage>
        <taxon>Bacteria</taxon>
        <taxon>Bacillati</taxon>
        <taxon>Actinomycetota</taxon>
        <taxon>Actinomycetes</taxon>
        <taxon>Kitasatosporales</taxon>
        <taxon>Streptomycetaceae</taxon>
        <taxon>Streptomyces</taxon>
    </lineage>
</organism>
<gene>
    <name evidence="2" type="ORF">GCM10010324_54790</name>
</gene>
<dbReference type="EMBL" id="BMUT01000013">
    <property type="protein sequence ID" value="GGY01089.1"/>
    <property type="molecule type" value="Genomic_DNA"/>
</dbReference>